<dbReference type="GO" id="GO:0030864">
    <property type="term" value="C:cortical actin cytoskeleton"/>
    <property type="evidence" value="ECO:0007669"/>
    <property type="project" value="TreeGrafter"/>
</dbReference>
<dbReference type="InterPro" id="IPR036322">
    <property type="entry name" value="WD40_repeat_dom_sf"/>
</dbReference>
<evidence type="ECO:0000256" key="3">
    <source>
        <dbReference type="ARBA" id="ARBA00038366"/>
    </source>
</evidence>
<dbReference type="Gene3D" id="2.130.10.10">
    <property type="entry name" value="YVTN repeat-like/Quinoprotein amine dehydrogenase"/>
    <property type="match status" value="1"/>
</dbReference>
<evidence type="ECO:0000313" key="5">
    <source>
        <dbReference type="EMBL" id="KAJ8025625.1"/>
    </source>
</evidence>
<evidence type="ECO:0000313" key="6">
    <source>
        <dbReference type="Proteomes" id="UP001152320"/>
    </source>
</evidence>
<keyword evidence="2" id="KW-0677">Repeat</keyword>
<dbReference type="OrthoDB" id="2306at2759"/>
<feature type="repeat" description="WD" evidence="4">
    <location>
        <begin position="230"/>
        <end position="271"/>
    </location>
</feature>
<dbReference type="PROSITE" id="PS00678">
    <property type="entry name" value="WD_REPEATS_1"/>
    <property type="match status" value="1"/>
</dbReference>
<dbReference type="CDD" id="cd00200">
    <property type="entry name" value="WD40"/>
    <property type="match status" value="1"/>
</dbReference>
<dbReference type="GO" id="GO:0040011">
    <property type="term" value="P:locomotion"/>
    <property type="evidence" value="ECO:0007669"/>
    <property type="project" value="TreeGrafter"/>
</dbReference>
<proteinExistence type="inferred from homology"/>
<dbReference type="FunFam" id="2.130.10.10:FF:000102">
    <property type="entry name" value="Actin-interacting protein 1"/>
    <property type="match status" value="1"/>
</dbReference>
<accession>A0A9Q1BGG1</accession>
<name>A0A9Q1BGG1_HOLLE</name>
<dbReference type="EMBL" id="JAIZAY010000017">
    <property type="protein sequence ID" value="KAJ8025625.1"/>
    <property type="molecule type" value="Genomic_DNA"/>
</dbReference>
<evidence type="ECO:0000256" key="4">
    <source>
        <dbReference type="PROSITE-ProRule" id="PRU00221"/>
    </source>
</evidence>
<dbReference type="AlphaFoldDB" id="A0A9Q1BGG1"/>
<feature type="repeat" description="WD" evidence="4">
    <location>
        <begin position="185"/>
        <end position="226"/>
    </location>
</feature>
<evidence type="ECO:0000256" key="2">
    <source>
        <dbReference type="ARBA" id="ARBA00022737"/>
    </source>
</evidence>
<dbReference type="Pfam" id="PF00400">
    <property type="entry name" value="WD40"/>
    <property type="match status" value="4"/>
</dbReference>
<dbReference type="SUPFAM" id="SSF50978">
    <property type="entry name" value="WD40 repeat-like"/>
    <property type="match status" value="1"/>
</dbReference>
<comment type="similarity">
    <text evidence="3">Belongs to the WD repeat AIP1 family.</text>
</comment>
<dbReference type="InterPro" id="IPR019775">
    <property type="entry name" value="WD40_repeat_CS"/>
</dbReference>
<sequence>MSFESGGAFACVPATERGRALVLGADPKGKNYLYCNGNSVFIRDVENPAIVDIYTQHSQPTTVAKYAPSGFYICSGDITGKIRIWDTTQKEHILKNEFRPFSGIVRDIVWSPDSKRLVIVGAGNQQFGVPILWDTGTTVGEISNHTKAINSVDFKPTRPFRVVTGGDDYAVVLHEGPPFKYKKMILDHSNFVQVCRYSPNGEIFVTGASDGTMLVYDGKTGESVGSFGGEKAHKGSVFGLTFSPDGTQILTCSGDKTAKLWDVETKQAISTFQMGTEVQDMQQGCLWMGSHMLTVSLSGFINYLDKNNPDTPLRVVKVCKNPYI</sequence>
<dbReference type="PROSITE" id="PS50082">
    <property type="entry name" value="WD_REPEATS_2"/>
    <property type="match status" value="3"/>
</dbReference>
<dbReference type="Proteomes" id="UP001152320">
    <property type="component" value="Chromosome 17"/>
</dbReference>
<organism evidence="5 6">
    <name type="scientific">Holothuria leucospilota</name>
    <name type="common">Black long sea cucumber</name>
    <name type="synonym">Mertensiothuria leucospilota</name>
    <dbReference type="NCBI Taxonomy" id="206669"/>
    <lineage>
        <taxon>Eukaryota</taxon>
        <taxon>Metazoa</taxon>
        <taxon>Echinodermata</taxon>
        <taxon>Eleutherozoa</taxon>
        <taxon>Echinozoa</taxon>
        <taxon>Holothuroidea</taxon>
        <taxon>Aspidochirotacea</taxon>
        <taxon>Aspidochirotida</taxon>
        <taxon>Holothuriidae</taxon>
        <taxon>Holothuria</taxon>
    </lineage>
</organism>
<dbReference type="GO" id="GO:0030042">
    <property type="term" value="P:actin filament depolymerization"/>
    <property type="evidence" value="ECO:0007669"/>
    <property type="project" value="TreeGrafter"/>
</dbReference>
<dbReference type="PROSITE" id="PS50294">
    <property type="entry name" value="WD_REPEATS_REGION"/>
    <property type="match status" value="2"/>
</dbReference>
<dbReference type="PANTHER" id="PTHR19856:SF0">
    <property type="entry name" value="WD REPEAT-CONTAINING PROTEIN 1"/>
    <property type="match status" value="1"/>
</dbReference>
<dbReference type="InterPro" id="IPR015943">
    <property type="entry name" value="WD40/YVTN_repeat-like_dom_sf"/>
</dbReference>
<gene>
    <name evidence="5" type="ORF">HOLleu_33234</name>
</gene>
<dbReference type="PANTHER" id="PTHR19856">
    <property type="entry name" value="WD-REPEATCONTAINING PROTEIN WDR1"/>
    <property type="match status" value="1"/>
</dbReference>
<feature type="repeat" description="WD" evidence="4">
    <location>
        <begin position="54"/>
        <end position="95"/>
    </location>
</feature>
<evidence type="ECO:0000256" key="1">
    <source>
        <dbReference type="ARBA" id="ARBA00022574"/>
    </source>
</evidence>
<comment type="caution">
    <text evidence="5">The sequence shown here is derived from an EMBL/GenBank/DDBJ whole genome shotgun (WGS) entry which is preliminary data.</text>
</comment>
<dbReference type="GO" id="GO:0051015">
    <property type="term" value="F:actin filament binding"/>
    <property type="evidence" value="ECO:0007669"/>
    <property type="project" value="TreeGrafter"/>
</dbReference>
<dbReference type="SMART" id="SM00320">
    <property type="entry name" value="WD40"/>
    <property type="match status" value="5"/>
</dbReference>
<reference evidence="5" key="1">
    <citation type="submission" date="2021-10" db="EMBL/GenBank/DDBJ databases">
        <title>Tropical sea cucumber genome reveals ecological adaptation and Cuvierian tubules defense mechanism.</title>
        <authorList>
            <person name="Chen T."/>
        </authorList>
    </citation>
    <scope>NUCLEOTIDE SEQUENCE</scope>
    <source>
        <strain evidence="5">Nanhai2018</strain>
        <tissue evidence="5">Muscle</tissue>
    </source>
</reference>
<dbReference type="InterPro" id="IPR001680">
    <property type="entry name" value="WD40_rpt"/>
</dbReference>
<keyword evidence="6" id="KW-1185">Reference proteome</keyword>
<keyword evidence="1 4" id="KW-0853">WD repeat</keyword>
<protein>
    <submittedName>
        <fullName evidence="5">WD repeat-containing protein 1</fullName>
    </submittedName>
</protein>